<keyword evidence="4" id="KW-0175">Coiled coil</keyword>
<dbReference type="AlphaFoldDB" id="A0A5B8NKQ3"/>
<dbReference type="CDD" id="cd10797">
    <property type="entry name" value="GH57N_APU_like_1"/>
    <property type="match status" value="1"/>
</dbReference>
<dbReference type="KEGG" id="enn:FRE64_05725"/>
<protein>
    <submittedName>
        <fullName evidence="6">DUF3536 domain-containing protein</fullName>
    </submittedName>
</protein>
<dbReference type="InterPro" id="IPR021923">
    <property type="entry name" value="DUF3536"/>
</dbReference>
<dbReference type="Pfam" id="PF12055">
    <property type="entry name" value="DUF3536"/>
    <property type="match status" value="1"/>
</dbReference>
<dbReference type="PANTHER" id="PTHR36306:SF3">
    <property type="entry name" value="GLYCOSIDE HYDROLASE FAMILY 57"/>
    <property type="match status" value="1"/>
</dbReference>
<evidence type="ECO:0000256" key="4">
    <source>
        <dbReference type="SAM" id="Coils"/>
    </source>
</evidence>
<keyword evidence="2 3" id="KW-0119">Carbohydrate metabolism</keyword>
<dbReference type="InterPro" id="IPR052046">
    <property type="entry name" value="GH57_Enzymes"/>
</dbReference>
<evidence type="ECO:0000256" key="1">
    <source>
        <dbReference type="ARBA" id="ARBA00006821"/>
    </source>
</evidence>
<proteinExistence type="inferred from homology"/>
<dbReference type="EMBL" id="CP042326">
    <property type="protein sequence ID" value="QDZ39467.1"/>
    <property type="molecule type" value="Genomic_DNA"/>
</dbReference>
<organism evidence="6 7">
    <name type="scientific">Euhalothece natronophila Z-M001</name>
    <dbReference type="NCBI Taxonomy" id="522448"/>
    <lineage>
        <taxon>Bacteria</taxon>
        <taxon>Bacillati</taxon>
        <taxon>Cyanobacteriota</taxon>
        <taxon>Cyanophyceae</taxon>
        <taxon>Oscillatoriophycideae</taxon>
        <taxon>Chroococcales</taxon>
        <taxon>Halothecacae</taxon>
        <taxon>Halothece cluster</taxon>
        <taxon>Euhalothece</taxon>
    </lineage>
</organism>
<dbReference type="Gene3D" id="3.20.110.10">
    <property type="entry name" value="Glycoside hydrolase 38, N terminal domain"/>
    <property type="match status" value="1"/>
</dbReference>
<comment type="similarity">
    <text evidence="1 3">Belongs to the glycosyl hydrolase 57 family.</text>
</comment>
<name>A0A5B8NKQ3_9CHRO</name>
<sequence length="846" mass="97632">MSPSQETSLSVTLNLPVNSSEKITATGVYVTVHGHFYQPPRENPYLEAIERQPSAAPFHDWNERIHHQCYRPNAFARVLNDRGEVIDIVNNFEYLSFNVGPTLMSWLERYDLEVYQKIIEADHASCQRLNGHGNAIAQPYNHTILPLANQRDKITQIRWGKADFQSRFGREPEGMWLPEAAVDYPTLEALIAENIRFIILSPSQAQRCRPLPSVKNFFPQVWREVGGSQINPTRPYRCFVNESDFIDIFFYDGPISADMGFHDVLSSSQNFTERLKQAIQGDHRPSQLINVATDGETFGHHKPGTEKTLAYAFTREFSARHWQISNYAHYLSVSPPTWEVMLKPVTSWSCCHGVERWRNDCGCGGTPQTQQKWRKPLRDSLDWLRDELARIFEQEGKSIFSDPWQTRNDYIEILPGRQLYFTNDFLAQHSSHDLTSAETIKGLQLLEMQRQALLMYTSCGWFFEEISRPEAVQNLRYASRAIELAQQISGECLEELFIQGLAKAPSNEEKYENGAEVYHQLVKPAQVTIEQVVAHYALSSLFKDHREQHYHYSYYITQQHYQRQTIGALTLAMGLLNLQSHGTRETHTVVFAVLHLGRWDFHCCVKRSPNLASYWSSVQEIFAIFKRGSAAKTIVAMQTYFGEQCLGLENLLGEKRLEIMQQLTQETKTRLDELYTQIYRDNYTIFLALQEDNLPIPRELQVAAEITLSQRCIKSLQALERVEEEVTARETVLEELEAITTEAKTLKLELDIPEGRAILERLTVRSLWHLLNHDPDNVTKGEYTKRLIHLGQVLQLGVMLDRCQELYYYWLKSFDSSEFSPSLRPLLELGLDLAVDVRPWLQKGNS</sequence>
<dbReference type="GO" id="GO:0005975">
    <property type="term" value="P:carbohydrate metabolic process"/>
    <property type="evidence" value="ECO:0007669"/>
    <property type="project" value="InterPro"/>
</dbReference>
<dbReference type="PANTHER" id="PTHR36306">
    <property type="entry name" value="ALPHA-AMYLASE-RELATED-RELATED"/>
    <property type="match status" value="1"/>
</dbReference>
<dbReference type="InterPro" id="IPR011330">
    <property type="entry name" value="Glyco_hydro/deAcase_b/a-brl"/>
</dbReference>
<evidence type="ECO:0000259" key="5">
    <source>
        <dbReference type="Pfam" id="PF03065"/>
    </source>
</evidence>
<evidence type="ECO:0000313" key="6">
    <source>
        <dbReference type="EMBL" id="QDZ39467.1"/>
    </source>
</evidence>
<feature type="domain" description="Glycoside hydrolase family 57 N-terminal" evidence="5">
    <location>
        <begin position="64"/>
        <end position="321"/>
    </location>
</feature>
<keyword evidence="7" id="KW-1185">Reference proteome</keyword>
<feature type="coiled-coil region" evidence="4">
    <location>
        <begin position="719"/>
        <end position="749"/>
    </location>
</feature>
<accession>A0A5B8NKQ3</accession>
<dbReference type="RefSeq" id="WP_146295069.1">
    <property type="nucleotide sequence ID" value="NZ_CP042326.1"/>
</dbReference>
<evidence type="ECO:0000256" key="3">
    <source>
        <dbReference type="RuleBase" id="RU361196"/>
    </source>
</evidence>
<reference evidence="6" key="1">
    <citation type="submission" date="2019-08" db="EMBL/GenBank/DDBJ databases">
        <title>Carotenoids and Carotenoid Binding Proteins in the Halophilic Cyanobacterium Euhalothece sp. ZM00.</title>
        <authorList>
            <person name="Cho S.M."/>
            <person name="Song J.Y."/>
            <person name="Park Y.-I."/>
        </authorList>
    </citation>
    <scope>NUCLEOTIDE SEQUENCE [LARGE SCALE GENOMIC DNA]</scope>
    <source>
        <strain evidence="6">Z-M001</strain>
    </source>
</reference>
<dbReference type="InterPro" id="IPR027291">
    <property type="entry name" value="Glyco_hydro_38_N_sf"/>
</dbReference>
<dbReference type="Proteomes" id="UP000318453">
    <property type="component" value="Chromosome"/>
</dbReference>
<evidence type="ECO:0000256" key="2">
    <source>
        <dbReference type="ARBA" id="ARBA00023277"/>
    </source>
</evidence>
<dbReference type="InterPro" id="IPR004300">
    <property type="entry name" value="Glyco_hydro_57_N"/>
</dbReference>
<dbReference type="GO" id="GO:0003824">
    <property type="term" value="F:catalytic activity"/>
    <property type="evidence" value="ECO:0007669"/>
    <property type="project" value="InterPro"/>
</dbReference>
<dbReference type="SUPFAM" id="SSF88713">
    <property type="entry name" value="Glycoside hydrolase/deacetylase"/>
    <property type="match status" value="1"/>
</dbReference>
<dbReference type="Pfam" id="PF03065">
    <property type="entry name" value="Glyco_hydro_57"/>
    <property type="match status" value="1"/>
</dbReference>
<dbReference type="OrthoDB" id="9757977at2"/>
<gene>
    <name evidence="6" type="ORF">FRE64_05725</name>
</gene>
<evidence type="ECO:0000313" key="7">
    <source>
        <dbReference type="Proteomes" id="UP000318453"/>
    </source>
</evidence>